<evidence type="ECO:0000256" key="1">
    <source>
        <dbReference type="SAM" id="MobiDB-lite"/>
    </source>
</evidence>
<gene>
    <name evidence="2" type="ORF">KC19_12G115700</name>
</gene>
<evidence type="ECO:0000313" key="3">
    <source>
        <dbReference type="Proteomes" id="UP000822688"/>
    </source>
</evidence>
<reference evidence="2" key="1">
    <citation type="submission" date="2020-06" db="EMBL/GenBank/DDBJ databases">
        <title>WGS assembly of Ceratodon purpureus strain R40.</title>
        <authorList>
            <person name="Carey S.B."/>
            <person name="Jenkins J."/>
            <person name="Shu S."/>
            <person name="Lovell J.T."/>
            <person name="Sreedasyam A."/>
            <person name="Maumus F."/>
            <person name="Tiley G.P."/>
            <person name="Fernandez-Pozo N."/>
            <person name="Barry K."/>
            <person name="Chen C."/>
            <person name="Wang M."/>
            <person name="Lipzen A."/>
            <person name="Daum C."/>
            <person name="Saski C.A."/>
            <person name="Payton A.C."/>
            <person name="Mcbreen J.C."/>
            <person name="Conrad R.E."/>
            <person name="Kollar L.M."/>
            <person name="Olsson S."/>
            <person name="Huttunen S."/>
            <person name="Landis J.B."/>
            <person name="Wickett N.J."/>
            <person name="Johnson M.G."/>
            <person name="Rensing S.A."/>
            <person name="Grimwood J."/>
            <person name="Schmutz J."/>
            <person name="Mcdaniel S.F."/>
        </authorList>
    </citation>
    <scope>NUCLEOTIDE SEQUENCE</scope>
    <source>
        <strain evidence="2">R40</strain>
    </source>
</reference>
<evidence type="ECO:0000313" key="2">
    <source>
        <dbReference type="EMBL" id="KAG0554754.1"/>
    </source>
</evidence>
<dbReference type="EMBL" id="CM026433">
    <property type="protein sequence ID" value="KAG0554754.1"/>
    <property type="molecule type" value="Genomic_DNA"/>
</dbReference>
<protein>
    <submittedName>
        <fullName evidence="2">Uncharacterized protein</fullName>
    </submittedName>
</protein>
<dbReference type="AlphaFoldDB" id="A0A8T0G8T6"/>
<feature type="region of interest" description="Disordered" evidence="1">
    <location>
        <begin position="1"/>
        <end position="23"/>
    </location>
</feature>
<sequence>MGKGAKLPTPEASMSPKSITEHPDSVLTTADQNVFTEMLRRKENFSKGLVAPTMVTQSALNSRFPSRIASPTHEFRPKILETNNINVNRDNNLPTQAQVFPQRRRSSLAGGANLMVGRAYELVSRSGKKGNDGAQLRRKINHLLYSSFMPLICDHSRYTSIQ</sequence>
<name>A0A8T0G8T6_CERPU</name>
<accession>A0A8T0G8T6</accession>
<keyword evidence="3" id="KW-1185">Reference proteome</keyword>
<organism evidence="2 3">
    <name type="scientific">Ceratodon purpureus</name>
    <name type="common">Fire moss</name>
    <name type="synonym">Dicranum purpureum</name>
    <dbReference type="NCBI Taxonomy" id="3225"/>
    <lineage>
        <taxon>Eukaryota</taxon>
        <taxon>Viridiplantae</taxon>
        <taxon>Streptophyta</taxon>
        <taxon>Embryophyta</taxon>
        <taxon>Bryophyta</taxon>
        <taxon>Bryophytina</taxon>
        <taxon>Bryopsida</taxon>
        <taxon>Dicranidae</taxon>
        <taxon>Pseudoditrichales</taxon>
        <taxon>Ditrichaceae</taxon>
        <taxon>Ceratodon</taxon>
    </lineage>
</organism>
<proteinExistence type="predicted"/>
<comment type="caution">
    <text evidence="2">The sequence shown here is derived from an EMBL/GenBank/DDBJ whole genome shotgun (WGS) entry which is preliminary data.</text>
</comment>
<dbReference type="Proteomes" id="UP000822688">
    <property type="component" value="Chromosome 12"/>
</dbReference>